<sequence length="305" mass="34265">MPGTEISHDSGATPFIRYTFEEYERILEKNFILAPTGCTEKFCQAGCFIHSAEPKQLWQEGIYTEDCYLERRAQILEEIAQSTKIIIVWNQEHITLLWAASGLEEFAQVYHALARRCGLELLIKPQQQGRFSDIYISALQPGGSVVYAVVPASPASFLLAIQKPLVIITTGSGFAPVRSLLQQRIQTAREWGRHSSTTHPFHTAPISAGFRPVDENLFHAVGHLAQRHRVLDLACLVPSKREKKRVQGFLLDKRNEIRTRLVEQEGYVYVCGSAAMAEGVQANLSKILVGKVKQIMGERYVEKVS</sequence>
<dbReference type="EMBL" id="KV878208">
    <property type="protein sequence ID" value="OJI79351.1"/>
    <property type="molecule type" value="Genomic_DNA"/>
</dbReference>
<evidence type="ECO:0000313" key="7">
    <source>
        <dbReference type="Proteomes" id="UP000184304"/>
    </source>
</evidence>
<reference evidence="7" key="1">
    <citation type="journal article" date="2017" name="Genome Biol.">
        <title>Comparative genomics reveals high biological diversity and specific adaptations in the industrially and medically important fungal genus Aspergillus.</title>
        <authorList>
            <person name="de Vries R.P."/>
            <person name="Riley R."/>
            <person name="Wiebenga A."/>
            <person name="Aguilar-Osorio G."/>
            <person name="Amillis S."/>
            <person name="Uchima C.A."/>
            <person name="Anderluh G."/>
            <person name="Asadollahi M."/>
            <person name="Askin M."/>
            <person name="Barry K."/>
            <person name="Battaglia E."/>
            <person name="Bayram O."/>
            <person name="Benocci T."/>
            <person name="Braus-Stromeyer S.A."/>
            <person name="Caldana C."/>
            <person name="Canovas D."/>
            <person name="Cerqueira G.C."/>
            <person name="Chen F."/>
            <person name="Chen W."/>
            <person name="Choi C."/>
            <person name="Clum A."/>
            <person name="Dos Santos R.A."/>
            <person name="Damasio A.R."/>
            <person name="Diallinas G."/>
            <person name="Emri T."/>
            <person name="Fekete E."/>
            <person name="Flipphi M."/>
            <person name="Freyberg S."/>
            <person name="Gallo A."/>
            <person name="Gournas C."/>
            <person name="Habgood R."/>
            <person name="Hainaut M."/>
            <person name="Harispe M.L."/>
            <person name="Henrissat B."/>
            <person name="Hilden K.S."/>
            <person name="Hope R."/>
            <person name="Hossain A."/>
            <person name="Karabika E."/>
            <person name="Karaffa L."/>
            <person name="Karanyi Z."/>
            <person name="Krasevec N."/>
            <person name="Kuo A."/>
            <person name="Kusch H."/>
            <person name="LaButti K."/>
            <person name="Lagendijk E.L."/>
            <person name="Lapidus A."/>
            <person name="Levasseur A."/>
            <person name="Lindquist E."/>
            <person name="Lipzen A."/>
            <person name="Logrieco A.F."/>
            <person name="MacCabe A."/>
            <person name="Maekelae M.R."/>
            <person name="Malavazi I."/>
            <person name="Melin P."/>
            <person name="Meyer V."/>
            <person name="Mielnichuk N."/>
            <person name="Miskei M."/>
            <person name="Molnar A.P."/>
            <person name="Mule G."/>
            <person name="Ngan C.Y."/>
            <person name="Orejas M."/>
            <person name="Orosz E."/>
            <person name="Ouedraogo J.P."/>
            <person name="Overkamp K.M."/>
            <person name="Park H.-S."/>
            <person name="Perrone G."/>
            <person name="Piumi F."/>
            <person name="Punt P.J."/>
            <person name="Ram A.F."/>
            <person name="Ramon A."/>
            <person name="Rauscher S."/>
            <person name="Record E."/>
            <person name="Riano-Pachon D.M."/>
            <person name="Robert V."/>
            <person name="Roehrig J."/>
            <person name="Ruller R."/>
            <person name="Salamov A."/>
            <person name="Salih N.S."/>
            <person name="Samson R.A."/>
            <person name="Sandor E."/>
            <person name="Sanguinetti M."/>
            <person name="Schuetze T."/>
            <person name="Sepcic K."/>
            <person name="Shelest E."/>
            <person name="Sherlock G."/>
            <person name="Sophianopoulou V."/>
            <person name="Squina F.M."/>
            <person name="Sun H."/>
            <person name="Susca A."/>
            <person name="Todd R.B."/>
            <person name="Tsang A."/>
            <person name="Unkles S.E."/>
            <person name="van de Wiele N."/>
            <person name="van Rossen-Uffink D."/>
            <person name="Oliveira J.V."/>
            <person name="Vesth T.C."/>
            <person name="Visser J."/>
            <person name="Yu J.-H."/>
            <person name="Zhou M."/>
            <person name="Andersen M.R."/>
            <person name="Archer D.B."/>
            <person name="Baker S.E."/>
            <person name="Benoit I."/>
            <person name="Brakhage A.A."/>
            <person name="Braus G.H."/>
            <person name="Fischer R."/>
            <person name="Frisvad J.C."/>
            <person name="Goldman G.H."/>
            <person name="Houbraken J."/>
            <person name="Oakley B."/>
            <person name="Pocsi I."/>
            <person name="Scazzocchio C."/>
            <person name="Seiboth B."/>
            <person name="vanKuyk P.A."/>
            <person name="Wortman J."/>
            <person name="Dyer P.S."/>
            <person name="Grigoriev I.V."/>
        </authorList>
    </citation>
    <scope>NUCLEOTIDE SEQUENCE [LARGE SCALE GENOMIC DNA]</scope>
    <source>
        <strain evidence="7">CBS 134.48</strain>
    </source>
</reference>
<dbReference type="InterPro" id="IPR001709">
    <property type="entry name" value="Flavoprot_Pyr_Nucl_cyt_Rdtase"/>
</dbReference>
<organism evidence="6 7">
    <name type="scientific">Aspergillus tubingensis (strain CBS 134.48)</name>
    <dbReference type="NCBI Taxonomy" id="767770"/>
    <lineage>
        <taxon>Eukaryota</taxon>
        <taxon>Fungi</taxon>
        <taxon>Dikarya</taxon>
        <taxon>Ascomycota</taxon>
        <taxon>Pezizomycotina</taxon>
        <taxon>Eurotiomycetes</taxon>
        <taxon>Eurotiomycetidae</taxon>
        <taxon>Eurotiales</taxon>
        <taxon>Aspergillaceae</taxon>
        <taxon>Aspergillus</taxon>
        <taxon>Aspergillus subgen. Circumdati</taxon>
    </lineage>
</organism>
<dbReference type="AlphaFoldDB" id="A0A1L9MQM1"/>
<dbReference type="GO" id="GO:0050660">
    <property type="term" value="F:flavin adenine dinucleotide binding"/>
    <property type="evidence" value="ECO:0007669"/>
    <property type="project" value="TreeGrafter"/>
</dbReference>
<evidence type="ECO:0000256" key="2">
    <source>
        <dbReference type="ARBA" id="ARBA00022630"/>
    </source>
</evidence>
<dbReference type="InterPro" id="IPR001433">
    <property type="entry name" value="OxRdtase_FAD/NAD-bd"/>
</dbReference>
<gene>
    <name evidence="6" type="ORF">ASPTUDRAFT_33652</name>
</gene>
<dbReference type="Pfam" id="PF00175">
    <property type="entry name" value="NAD_binding_1"/>
    <property type="match status" value="1"/>
</dbReference>
<keyword evidence="3" id="KW-0274">FAD</keyword>
<dbReference type="GO" id="GO:0010181">
    <property type="term" value="F:FMN binding"/>
    <property type="evidence" value="ECO:0007669"/>
    <property type="project" value="TreeGrafter"/>
</dbReference>
<evidence type="ECO:0000259" key="5">
    <source>
        <dbReference type="Pfam" id="PF00175"/>
    </source>
</evidence>
<evidence type="ECO:0000256" key="3">
    <source>
        <dbReference type="ARBA" id="ARBA00022827"/>
    </source>
</evidence>
<dbReference type="PANTHER" id="PTHR19384">
    <property type="entry name" value="NITRIC OXIDE SYNTHASE-RELATED"/>
    <property type="match status" value="1"/>
</dbReference>
<dbReference type="GO" id="GO:0005829">
    <property type="term" value="C:cytosol"/>
    <property type="evidence" value="ECO:0007669"/>
    <property type="project" value="TreeGrafter"/>
</dbReference>
<dbReference type="GO" id="GO:0003958">
    <property type="term" value="F:NADPH-hemoprotein reductase activity"/>
    <property type="evidence" value="ECO:0007669"/>
    <property type="project" value="UniProtKB-EC"/>
</dbReference>
<evidence type="ECO:0000256" key="1">
    <source>
        <dbReference type="ARBA" id="ARBA00001974"/>
    </source>
</evidence>
<evidence type="ECO:0000313" key="6">
    <source>
        <dbReference type="EMBL" id="OJI79351.1"/>
    </source>
</evidence>
<evidence type="ECO:0000256" key="4">
    <source>
        <dbReference type="ARBA" id="ARBA00023797"/>
    </source>
</evidence>
<proteinExistence type="predicted"/>
<dbReference type="VEuPathDB" id="FungiDB:ASPTUDRAFT_33652"/>
<dbReference type="PANTHER" id="PTHR19384:SF17">
    <property type="entry name" value="NADPH--CYTOCHROME P450 REDUCTASE"/>
    <property type="match status" value="1"/>
</dbReference>
<dbReference type="SUPFAM" id="SSF52343">
    <property type="entry name" value="Ferredoxin reductase-like, C-terminal NADP-linked domain"/>
    <property type="match status" value="1"/>
</dbReference>
<keyword evidence="2" id="KW-0285">Flavoprotein</keyword>
<feature type="domain" description="Oxidoreductase FAD/NAD(P)-binding" evidence="5">
    <location>
        <begin position="168"/>
        <end position="281"/>
    </location>
</feature>
<dbReference type="OrthoDB" id="1856718at2759"/>
<dbReference type="PRINTS" id="PR00371">
    <property type="entry name" value="FPNCR"/>
</dbReference>
<protein>
    <recommendedName>
        <fullName evidence="4">NADPH--hemoprotein reductase</fullName>
        <ecNumber evidence="4">1.6.2.4</ecNumber>
    </recommendedName>
</protein>
<accession>A0A1L9MQM1</accession>
<keyword evidence="7" id="KW-1185">Reference proteome</keyword>
<dbReference type="STRING" id="767770.A0A1L9MQM1"/>
<dbReference type="InterPro" id="IPR039261">
    <property type="entry name" value="FNR_nucleotide-bd"/>
</dbReference>
<comment type="cofactor">
    <cofactor evidence="1">
        <name>FAD</name>
        <dbReference type="ChEBI" id="CHEBI:57692"/>
    </cofactor>
</comment>
<dbReference type="Proteomes" id="UP000184304">
    <property type="component" value="Unassembled WGS sequence"/>
</dbReference>
<dbReference type="Gene3D" id="3.40.50.80">
    <property type="entry name" value="Nucleotide-binding domain of ferredoxin-NADP reductase (FNR) module"/>
    <property type="match status" value="1"/>
</dbReference>
<name>A0A1L9MQM1_ASPTC</name>
<dbReference type="EC" id="1.6.2.4" evidence="4"/>